<dbReference type="EMBL" id="JYDQ01000168">
    <property type="protein sequence ID" value="KRY12283.1"/>
    <property type="molecule type" value="Genomic_DNA"/>
</dbReference>
<dbReference type="Proteomes" id="UP000054783">
    <property type="component" value="Unassembled WGS sequence"/>
</dbReference>
<organism evidence="1 2">
    <name type="scientific">Trichinella patagoniensis</name>
    <dbReference type="NCBI Taxonomy" id="990121"/>
    <lineage>
        <taxon>Eukaryota</taxon>
        <taxon>Metazoa</taxon>
        <taxon>Ecdysozoa</taxon>
        <taxon>Nematoda</taxon>
        <taxon>Enoplea</taxon>
        <taxon>Dorylaimia</taxon>
        <taxon>Trichinellida</taxon>
        <taxon>Trichinellidae</taxon>
        <taxon>Trichinella</taxon>
    </lineage>
</organism>
<keyword evidence="2" id="KW-1185">Reference proteome</keyword>
<evidence type="ECO:0000313" key="2">
    <source>
        <dbReference type="Proteomes" id="UP000054783"/>
    </source>
</evidence>
<proteinExistence type="predicted"/>
<evidence type="ECO:0000313" key="1">
    <source>
        <dbReference type="EMBL" id="KRY12283.1"/>
    </source>
</evidence>
<accession>A0A0V0ZIW8</accession>
<reference evidence="1 2" key="1">
    <citation type="submission" date="2015-01" db="EMBL/GenBank/DDBJ databases">
        <title>Evolution of Trichinella species and genotypes.</title>
        <authorList>
            <person name="Korhonen P.K."/>
            <person name="Edoardo P."/>
            <person name="Giuseppe L.R."/>
            <person name="Gasser R.B."/>
        </authorList>
    </citation>
    <scope>NUCLEOTIDE SEQUENCE [LARGE SCALE GENOMIC DNA]</scope>
    <source>
        <strain evidence="1">ISS2496</strain>
    </source>
</reference>
<protein>
    <submittedName>
        <fullName evidence="1">Uncharacterized protein</fullName>
    </submittedName>
</protein>
<dbReference type="OrthoDB" id="10369996at2759"/>
<comment type="caution">
    <text evidence="1">The sequence shown here is derived from an EMBL/GenBank/DDBJ whole genome shotgun (WGS) entry which is preliminary data.</text>
</comment>
<dbReference type="AlphaFoldDB" id="A0A0V0ZIW8"/>
<sequence>MCKLSGVSINPTMNTDIHPFEHNIAQLWNNFVHKSVNKARPTSTDKNSIIIYLMIREDDKTNFPLNTVYLYNHIDLKYQSVDFCFLKARLLGELCTKLEERQADVVKNRPAGRFQLTMSCTAAS</sequence>
<name>A0A0V0ZIW8_9BILA</name>
<gene>
    <name evidence="1" type="ORF">T12_10185</name>
</gene>